<dbReference type="EMBL" id="MDHH01000001">
    <property type="protein sequence ID" value="OUE03754.1"/>
    <property type="molecule type" value="Genomic_DNA"/>
</dbReference>
<evidence type="ECO:0000313" key="2">
    <source>
        <dbReference type="Proteomes" id="UP000195062"/>
    </source>
</evidence>
<dbReference type="Proteomes" id="UP000195062">
    <property type="component" value="Unassembled WGS sequence"/>
</dbReference>
<proteinExistence type="predicted"/>
<evidence type="ECO:0000313" key="1">
    <source>
        <dbReference type="EMBL" id="OUE03754.1"/>
    </source>
</evidence>
<accession>A0A251XJP5</accession>
<sequence length="38" mass="3817">MVQAVALVLGGTALAILLAGDVGAALLRRRRGAETVRG</sequence>
<reference evidence="1 2" key="1">
    <citation type="submission" date="2016-08" db="EMBL/GenBank/DDBJ databases">
        <title>Genome sequence of Clavibacter michiganensis subsp. michiganensis strain CASJ007.</title>
        <authorList>
            <person name="Thapa S.P."/>
            <person name="Coaker G."/>
        </authorList>
    </citation>
    <scope>NUCLEOTIDE SEQUENCE [LARGE SCALE GENOMIC DNA]</scope>
    <source>
        <strain evidence="1">CASJ007</strain>
    </source>
</reference>
<gene>
    <name evidence="1" type="ORF">CMMCAS07_02310</name>
</gene>
<keyword evidence="2" id="KW-1185">Reference proteome</keyword>
<name>A0A251XJP5_CLAMM</name>
<comment type="caution">
    <text evidence="1">The sequence shown here is derived from an EMBL/GenBank/DDBJ whole genome shotgun (WGS) entry which is preliminary data.</text>
</comment>
<dbReference type="AlphaFoldDB" id="A0A251XJP5"/>
<organism evidence="1 2">
    <name type="scientific">Clavibacter michiganensis subsp. michiganensis</name>
    <dbReference type="NCBI Taxonomy" id="33013"/>
    <lineage>
        <taxon>Bacteria</taxon>
        <taxon>Bacillati</taxon>
        <taxon>Actinomycetota</taxon>
        <taxon>Actinomycetes</taxon>
        <taxon>Micrococcales</taxon>
        <taxon>Microbacteriaceae</taxon>
        <taxon>Clavibacter</taxon>
    </lineage>
</organism>
<protein>
    <submittedName>
        <fullName evidence="1">Uncharacterized protein</fullName>
    </submittedName>
</protein>